<evidence type="ECO:0000256" key="12">
    <source>
        <dbReference type="PROSITE-ProRule" id="PRU00472"/>
    </source>
</evidence>
<evidence type="ECO:0000256" key="11">
    <source>
        <dbReference type="ARBA" id="ARBA00044497"/>
    </source>
</evidence>
<comment type="similarity">
    <text evidence="2">Belongs to the archaeal RpoM/eukaryotic RPA12/RPB9/RPC11 RNA polymerase family.</text>
</comment>
<keyword evidence="5" id="KW-0479">Metal-binding</keyword>
<evidence type="ECO:0000256" key="7">
    <source>
        <dbReference type="ARBA" id="ARBA00022833"/>
    </source>
</evidence>
<keyword evidence="9" id="KW-0539">Nucleus</keyword>
<dbReference type="GO" id="GO:0008270">
    <property type="term" value="F:zinc ion binding"/>
    <property type="evidence" value="ECO:0007669"/>
    <property type="project" value="UniProtKB-KW"/>
</dbReference>
<name>A0A9D3PD00_MEGAT</name>
<feature type="domain" description="TFIIS-type" evidence="13">
    <location>
        <begin position="108"/>
        <end position="148"/>
    </location>
</feature>
<dbReference type="SUPFAM" id="SSF57783">
    <property type="entry name" value="Zinc beta-ribbon"/>
    <property type="match status" value="1"/>
</dbReference>
<evidence type="ECO:0000256" key="10">
    <source>
        <dbReference type="ARBA" id="ARBA00031781"/>
    </source>
</evidence>
<dbReference type="PANTHER" id="PTHR11239">
    <property type="entry name" value="DNA-DIRECTED RNA POLYMERASE"/>
    <property type="match status" value="1"/>
</dbReference>
<dbReference type="Pfam" id="PF01096">
    <property type="entry name" value="Zn_ribbon_TFIIS"/>
    <property type="match status" value="1"/>
</dbReference>
<dbReference type="PROSITE" id="PS51133">
    <property type="entry name" value="ZF_TFIIS_2"/>
    <property type="match status" value="1"/>
</dbReference>
<dbReference type="CDD" id="cd10507">
    <property type="entry name" value="Zn-ribbon_RPA12"/>
    <property type="match status" value="1"/>
</dbReference>
<evidence type="ECO:0000256" key="3">
    <source>
        <dbReference type="ARBA" id="ARBA00018784"/>
    </source>
</evidence>
<dbReference type="InterPro" id="IPR034004">
    <property type="entry name" value="Zn_ribbon_RPA12_C"/>
</dbReference>
<accession>A0A9D3PD00</accession>
<keyword evidence="4" id="KW-0240">DNA-directed RNA polymerase</keyword>
<keyword evidence="15" id="KW-1185">Reference proteome</keyword>
<dbReference type="FunFam" id="2.20.25.10:FF:000020">
    <property type="entry name" value="DNA-directed RNA polymerase subunit"/>
    <property type="match status" value="1"/>
</dbReference>
<keyword evidence="8" id="KW-0804">Transcription</keyword>
<dbReference type="Proteomes" id="UP001046870">
    <property type="component" value="Chromosome 21"/>
</dbReference>
<dbReference type="AlphaFoldDB" id="A0A9D3PD00"/>
<dbReference type="Gene3D" id="2.20.25.10">
    <property type="match status" value="1"/>
</dbReference>
<gene>
    <name evidence="14" type="ORF">MATL_G00228220</name>
</gene>
<dbReference type="InterPro" id="IPR012164">
    <property type="entry name" value="Rpa12/Rpb9/Rpc10/TFS"/>
</dbReference>
<evidence type="ECO:0000256" key="4">
    <source>
        <dbReference type="ARBA" id="ARBA00022478"/>
    </source>
</evidence>
<evidence type="ECO:0000313" key="14">
    <source>
        <dbReference type="EMBL" id="KAG7457553.1"/>
    </source>
</evidence>
<dbReference type="PROSITE" id="PS00466">
    <property type="entry name" value="ZF_TFIIS_1"/>
    <property type="match status" value="1"/>
</dbReference>
<comment type="caution">
    <text evidence="14">The sequence shown here is derived from an EMBL/GenBank/DDBJ whole genome shotgun (WGS) entry which is preliminary data.</text>
</comment>
<comment type="subcellular location">
    <subcellularLocation>
        <location evidence="1">Nucleus</location>
        <location evidence="1">Nucleolus</location>
    </subcellularLocation>
</comment>
<dbReference type="GO" id="GO:0003676">
    <property type="term" value="F:nucleic acid binding"/>
    <property type="evidence" value="ECO:0007669"/>
    <property type="project" value="InterPro"/>
</dbReference>
<dbReference type="GO" id="GO:0005736">
    <property type="term" value="C:RNA polymerase I complex"/>
    <property type="evidence" value="ECO:0007669"/>
    <property type="project" value="TreeGrafter"/>
</dbReference>
<evidence type="ECO:0000256" key="9">
    <source>
        <dbReference type="ARBA" id="ARBA00023242"/>
    </source>
</evidence>
<evidence type="ECO:0000256" key="8">
    <source>
        <dbReference type="ARBA" id="ARBA00023163"/>
    </source>
</evidence>
<dbReference type="SMART" id="SM00440">
    <property type="entry name" value="ZnF_C2C2"/>
    <property type="match status" value="1"/>
</dbReference>
<proteinExistence type="inferred from homology"/>
<dbReference type="GO" id="GO:0006363">
    <property type="term" value="P:termination of RNA polymerase I transcription"/>
    <property type="evidence" value="ECO:0007669"/>
    <property type="project" value="TreeGrafter"/>
</dbReference>
<dbReference type="PANTHER" id="PTHR11239:SF14">
    <property type="entry name" value="DNA-DIRECTED RNA POLYMERASE I SUBUNIT RPA12"/>
    <property type="match status" value="1"/>
</dbReference>
<dbReference type="OrthoDB" id="10056816at2759"/>
<comment type="function">
    <text evidence="11">Core component of RNA polymerase I (Pol I), a DNA-dependent RNA polymerase which synthesizes ribosomal RNA precursors using the four ribonucleoside triphosphates as substrates. Can mediate Pol I proofreading of the nascent RNA transcript. Anchors into the Pol I active site to monitor transcription fidelity and cleave mis-incorporated 5'-ribonucleotides.</text>
</comment>
<dbReference type="GO" id="GO:0003899">
    <property type="term" value="F:DNA-directed RNA polymerase activity"/>
    <property type="evidence" value="ECO:0007669"/>
    <property type="project" value="InterPro"/>
</dbReference>
<keyword evidence="7" id="KW-0862">Zinc</keyword>
<keyword evidence="6 12" id="KW-0863">Zinc-finger</keyword>
<organism evidence="14 15">
    <name type="scientific">Megalops atlanticus</name>
    <name type="common">Tarpon</name>
    <name type="synonym">Clupea gigantea</name>
    <dbReference type="NCBI Taxonomy" id="7932"/>
    <lineage>
        <taxon>Eukaryota</taxon>
        <taxon>Metazoa</taxon>
        <taxon>Chordata</taxon>
        <taxon>Craniata</taxon>
        <taxon>Vertebrata</taxon>
        <taxon>Euteleostomi</taxon>
        <taxon>Actinopterygii</taxon>
        <taxon>Neopterygii</taxon>
        <taxon>Teleostei</taxon>
        <taxon>Elopiformes</taxon>
        <taxon>Megalopidae</taxon>
        <taxon>Megalops</taxon>
    </lineage>
</organism>
<protein>
    <recommendedName>
        <fullName evidence="3">DNA-directed RNA polymerase I subunit RPA12</fullName>
    </recommendedName>
    <alternativeName>
        <fullName evidence="10">DNA-directed RNA polymerase I subunit H</fullName>
    </alternativeName>
</protein>
<dbReference type="GO" id="GO:0005654">
    <property type="term" value="C:nucleoplasm"/>
    <property type="evidence" value="ECO:0007669"/>
    <property type="project" value="UniProtKB-ARBA"/>
</dbReference>
<dbReference type="InterPro" id="IPR001222">
    <property type="entry name" value="Znf_TFIIS"/>
</dbReference>
<evidence type="ECO:0000256" key="5">
    <source>
        <dbReference type="ARBA" id="ARBA00022723"/>
    </source>
</evidence>
<dbReference type="EMBL" id="JAFDVH010000021">
    <property type="protein sequence ID" value="KAG7457553.1"/>
    <property type="molecule type" value="Genomic_DNA"/>
</dbReference>
<evidence type="ECO:0000313" key="15">
    <source>
        <dbReference type="Proteomes" id="UP001046870"/>
    </source>
</evidence>
<evidence type="ECO:0000259" key="13">
    <source>
        <dbReference type="PROSITE" id="PS51133"/>
    </source>
</evidence>
<evidence type="ECO:0000256" key="1">
    <source>
        <dbReference type="ARBA" id="ARBA00004604"/>
    </source>
</evidence>
<evidence type="ECO:0000256" key="6">
    <source>
        <dbReference type="ARBA" id="ARBA00022771"/>
    </source>
</evidence>
<sequence length="151" mass="16983">MQGHQSILYWKISPNAKHVCIRSLFLSEPIYAGMSCFSGDPNFCAECGTVLPLPGLQDTVTCPRCHFSVSVREFAGRVITSSVVFNPLKSSTVAMETEEESELKGPVIDKRCSRCNKEGMVYHTRQMRSADEGQTVFYTCIHCRYQEKEDS</sequence>
<evidence type="ECO:0000256" key="2">
    <source>
        <dbReference type="ARBA" id="ARBA00008925"/>
    </source>
</evidence>
<reference evidence="14" key="1">
    <citation type="submission" date="2021-01" db="EMBL/GenBank/DDBJ databases">
        <authorList>
            <person name="Zahm M."/>
            <person name="Roques C."/>
            <person name="Cabau C."/>
            <person name="Klopp C."/>
            <person name="Donnadieu C."/>
            <person name="Jouanno E."/>
            <person name="Lampietro C."/>
            <person name="Louis A."/>
            <person name="Herpin A."/>
            <person name="Echchiki A."/>
            <person name="Berthelot C."/>
            <person name="Parey E."/>
            <person name="Roest-Crollius H."/>
            <person name="Braasch I."/>
            <person name="Postlethwait J."/>
            <person name="Bobe J."/>
            <person name="Montfort J."/>
            <person name="Bouchez O."/>
            <person name="Begum T."/>
            <person name="Mejri S."/>
            <person name="Adams A."/>
            <person name="Chen W.-J."/>
            <person name="Guiguen Y."/>
        </authorList>
    </citation>
    <scope>NUCLEOTIDE SEQUENCE</scope>
    <source>
        <strain evidence="14">YG-15Mar2019-1</strain>
        <tissue evidence="14">Brain</tissue>
    </source>
</reference>